<dbReference type="AlphaFoldDB" id="I2H245"/>
<feature type="region of interest" description="Disordered" evidence="1">
    <location>
        <begin position="341"/>
        <end position="379"/>
    </location>
</feature>
<dbReference type="EMBL" id="HE806318">
    <property type="protein sequence ID" value="CCH60447.1"/>
    <property type="molecule type" value="Genomic_DNA"/>
</dbReference>
<evidence type="ECO:0000313" key="2">
    <source>
        <dbReference type="EMBL" id="CCH60447.1"/>
    </source>
</evidence>
<feature type="compositionally biased region" description="Low complexity" evidence="1">
    <location>
        <begin position="348"/>
        <end position="362"/>
    </location>
</feature>
<dbReference type="GeneID" id="14495427"/>
<name>I2H245_HENB6</name>
<dbReference type="RefSeq" id="XP_004179966.1">
    <property type="nucleotide sequence ID" value="XM_004179918.1"/>
</dbReference>
<gene>
    <name evidence="2" type="primary">TBLA0C06540</name>
    <name evidence="2" type="ORF">TBLA_0C06540</name>
</gene>
<feature type="region of interest" description="Disordered" evidence="1">
    <location>
        <begin position="272"/>
        <end position="298"/>
    </location>
</feature>
<feature type="region of interest" description="Disordered" evidence="1">
    <location>
        <begin position="59"/>
        <end position="78"/>
    </location>
</feature>
<feature type="region of interest" description="Disordered" evidence="1">
    <location>
        <begin position="204"/>
        <end position="247"/>
    </location>
</feature>
<evidence type="ECO:0000256" key="1">
    <source>
        <dbReference type="SAM" id="MobiDB-lite"/>
    </source>
</evidence>
<accession>I2H245</accession>
<feature type="compositionally biased region" description="Polar residues" evidence="1">
    <location>
        <begin position="280"/>
        <end position="298"/>
    </location>
</feature>
<feature type="compositionally biased region" description="Polar residues" evidence="1">
    <location>
        <begin position="205"/>
        <end position="227"/>
    </location>
</feature>
<evidence type="ECO:0008006" key="4">
    <source>
        <dbReference type="Google" id="ProtNLM"/>
    </source>
</evidence>
<dbReference type="HOGENOM" id="CLU_729938_0_0_1"/>
<protein>
    <recommendedName>
        <fullName evidence="4">Topoisomerase I damage affected protein 11</fullName>
    </recommendedName>
</protein>
<organism evidence="2 3">
    <name type="scientific">Henningerozyma blattae (strain ATCC 34711 / CBS 6284 / DSM 70876 / NBRC 10599 / NRRL Y-10934 / UCD 77-7)</name>
    <name type="common">Yeast</name>
    <name type="synonym">Tetrapisispora blattae</name>
    <dbReference type="NCBI Taxonomy" id="1071380"/>
    <lineage>
        <taxon>Eukaryota</taxon>
        <taxon>Fungi</taxon>
        <taxon>Dikarya</taxon>
        <taxon>Ascomycota</taxon>
        <taxon>Saccharomycotina</taxon>
        <taxon>Saccharomycetes</taxon>
        <taxon>Saccharomycetales</taxon>
        <taxon>Saccharomycetaceae</taxon>
        <taxon>Henningerozyma</taxon>
    </lineage>
</organism>
<keyword evidence="3" id="KW-1185">Reference proteome</keyword>
<dbReference type="OrthoDB" id="4036304at2759"/>
<dbReference type="InParanoid" id="I2H245"/>
<feature type="compositionally biased region" description="Acidic residues" evidence="1">
    <location>
        <begin position="228"/>
        <end position="246"/>
    </location>
</feature>
<dbReference type="Proteomes" id="UP000002866">
    <property type="component" value="Chromosome 3"/>
</dbReference>
<dbReference type="KEGG" id="tbl:TBLA_0C06540"/>
<evidence type="ECO:0000313" key="3">
    <source>
        <dbReference type="Proteomes" id="UP000002866"/>
    </source>
</evidence>
<proteinExistence type="predicted"/>
<sequence length="379" mass="42418">MSETLPTTPNNTALKTRDCNDDTLQANAENRKSISPSLSRVDVANKRKSLLHTVIIPDHPLAGSTPSVQPSSDHLRSHGKEDIMISPLGGKTRVKNESIKVKNDDDKMKNNSNDDILKLLAAKEMKIMERKSKIIHLNKLIQIEKKKFQLEKIEIDNLKKKLTTNINHSVSIEMTDEENNANHSMWSKSLSLLNSMDKSLFDDLPTSNNIRPRSMASIGSQTDLQSSFDEEDEVDDDDDDDNDDELDIGKAVSNSLWNFVNDVKAGLLGIDETEGEDSSSKNNTNNKGRKSSLNPSSNVRIRISSSCDDMKFNATQNSKNPNDILRSSEFKQFKTAVRVNSPNFKQFSTSNPSSSSETNSRLSSRRNSRRNSDNKLNFS</sequence>
<reference evidence="2 3" key="1">
    <citation type="journal article" date="2011" name="Proc. Natl. Acad. Sci. U.S.A.">
        <title>Evolutionary erosion of yeast sex chromosomes by mating-type switching accidents.</title>
        <authorList>
            <person name="Gordon J.L."/>
            <person name="Armisen D."/>
            <person name="Proux-Wera E."/>
            <person name="Oheigeartaigh S.S."/>
            <person name="Byrne K.P."/>
            <person name="Wolfe K.H."/>
        </authorList>
    </citation>
    <scope>NUCLEOTIDE SEQUENCE [LARGE SCALE GENOMIC DNA]</scope>
    <source>
        <strain evidence="3">ATCC 34711 / CBS 6284 / DSM 70876 / NBRC 10599 / NRRL Y-10934 / UCD 77-7</strain>
    </source>
</reference>